<reference evidence="1" key="1">
    <citation type="submission" date="2018-02" db="EMBL/GenBank/DDBJ databases">
        <title>Rhizophora mucronata_Transcriptome.</title>
        <authorList>
            <person name="Meera S.P."/>
            <person name="Sreeshan A."/>
            <person name="Augustine A."/>
        </authorList>
    </citation>
    <scope>NUCLEOTIDE SEQUENCE</scope>
    <source>
        <tissue evidence="1">Leaf</tissue>
    </source>
</reference>
<protein>
    <submittedName>
        <fullName evidence="1">Uncharacterized protein</fullName>
    </submittedName>
</protein>
<sequence length="25" mass="3106">MPFRLKPKHRPHGSRLRLRCVDEYL</sequence>
<name>A0A2P2QHQ9_RHIMU</name>
<proteinExistence type="predicted"/>
<dbReference type="EMBL" id="GGEC01085953">
    <property type="protein sequence ID" value="MBX66437.1"/>
    <property type="molecule type" value="Transcribed_RNA"/>
</dbReference>
<accession>A0A2P2QHQ9</accession>
<dbReference type="AlphaFoldDB" id="A0A2P2QHQ9"/>
<organism evidence="1">
    <name type="scientific">Rhizophora mucronata</name>
    <name type="common">Asiatic mangrove</name>
    <dbReference type="NCBI Taxonomy" id="61149"/>
    <lineage>
        <taxon>Eukaryota</taxon>
        <taxon>Viridiplantae</taxon>
        <taxon>Streptophyta</taxon>
        <taxon>Embryophyta</taxon>
        <taxon>Tracheophyta</taxon>
        <taxon>Spermatophyta</taxon>
        <taxon>Magnoliopsida</taxon>
        <taxon>eudicotyledons</taxon>
        <taxon>Gunneridae</taxon>
        <taxon>Pentapetalae</taxon>
        <taxon>rosids</taxon>
        <taxon>fabids</taxon>
        <taxon>Malpighiales</taxon>
        <taxon>Rhizophoraceae</taxon>
        <taxon>Rhizophora</taxon>
    </lineage>
</organism>
<evidence type="ECO:0000313" key="1">
    <source>
        <dbReference type="EMBL" id="MBX66437.1"/>
    </source>
</evidence>